<dbReference type="Gene3D" id="3.30.160.100">
    <property type="entry name" value="Ribosome hibernation promotion factor-like"/>
    <property type="match status" value="1"/>
</dbReference>
<sequence>MDIKIQSIHFDATAQLQAFIEKKVNKLEKYCDEITSAEVVLKVVKPETSLNKEASIKLLVPRADDIYSQKIADTFEEAIDNAIDALVKQLQKNKEKTRGK</sequence>
<comment type="caution">
    <text evidence="1">The sequence shown here is derived from an EMBL/GenBank/DDBJ whole genome shotgun (WGS) entry which is preliminary data.</text>
</comment>
<organism evidence="1 2">
    <name type="scientific">Candidatus Caccoplasma merdipullorum</name>
    <dbReference type="NCBI Taxonomy" id="2840718"/>
    <lineage>
        <taxon>Bacteria</taxon>
        <taxon>Pseudomonadati</taxon>
        <taxon>Bacteroidota</taxon>
        <taxon>Bacteroidia</taxon>
        <taxon>Bacteroidales</taxon>
        <taxon>Bacteroidaceae</taxon>
        <taxon>Bacteroidaceae incertae sedis</taxon>
        <taxon>Candidatus Caccoplasma</taxon>
    </lineage>
</organism>
<proteinExistence type="predicted"/>
<evidence type="ECO:0000313" key="1">
    <source>
        <dbReference type="EMBL" id="MBO8438022.1"/>
    </source>
</evidence>
<reference evidence="1" key="1">
    <citation type="submission" date="2020-10" db="EMBL/GenBank/DDBJ databases">
        <authorList>
            <person name="Gilroy R."/>
        </authorList>
    </citation>
    <scope>NUCLEOTIDE SEQUENCE</scope>
    <source>
        <strain evidence="1">G3-4614</strain>
    </source>
</reference>
<dbReference type="CDD" id="cd00552">
    <property type="entry name" value="RaiA"/>
    <property type="match status" value="1"/>
</dbReference>
<dbReference type="EMBL" id="JADIMW010000039">
    <property type="protein sequence ID" value="MBO8438022.1"/>
    <property type="molecule type" value="Genomic_DNA"/>
</dbReference>
<dbReference type="InterPro" id="IPR003489">
    <property type="entry name" value="RHF/RaiA"/>
</dbReference>
<evidence type="ECO:0000313" key="2">
    <source>
        <dbReference type="Proteomes" id="UP000823636"/>
    </source>
</evidence>
<dbReference type="NCBIfam" id="TIGR00741">
    <property type="entry name" value="yfiA"/>
    <property type="match status" value="1"/>
</dbReference>
<dbReference type="SUPFAM" id="SSF69754">
    <property type="entry name" value="Ribosome binding protein Y (YfiA homologue)"/>
    <property type="match status" value="1"/>
</dbReference>
<dbReference type="AlphaFoldDB" id="A0A9D9H7H8"/>
<dbReference type="Pfam" id="PF02482">
    <property type="entry name" value="Ribosomal_S30AE"/>
    <property type="match status" value="1"/>
</dbReference>
<dbReference type="Proteomes" id="UP000823636">
    <property type="component" value="Unassembled WGS sequence"/>
</dbReference>
<dbReference type="InterPro" id="IPR036567">
    <property type="entry name" value="RHF-like"/>
</dbReference>
<protein>
    <submittedName>
        <fullName evidence="1">Ribosome-associated translation inhibitor RaiA</fullName>
    </submittedName>
</protein>
<gene>
    <name evidence="1" type="primary">raiA</name>
    <name evidence="1" type="ORF">IAC54_03895</name>
</gene>
<reference evidence="1" key="2">
    <citation type="journal article" date="2021" name="PeerJ">
        <title>Extensive microbial diversity within the chicken gut microbiome revealed by metagenomics and culture.</title>
        <authorList>
            <person name="Gilroy R."/>
            <person name="Ravi A."/>
            <person name="Getino M."/>
            <person name="Pursley I."/>
            <person name="Horton D.L."/>
            <person name="Alikhan N.F."/>
            <person name="Baker D."/>
            <person name="Gharbi K."/>
            <person name="Hall N."/>
            <person name="Watson M."/>
            <person name="Adriaenssens E.M."/>
            <person name="Foster-Nyarko E."/>
            <person name="Jarju S."/>
            <person name="Secka A."/>
            <person name="Antonio M."/>
            <person name="Oren A."/>
            <person name="Chaudhuri R.R."/>
            <person name="La Ragione R."/>
            <person name="Hildebrand F."/>
            <person name="Pallen M.J."/>
        </authorList>
    </citation>
    <scope>NUCLEOTIDE SEQUENCE</scope>
    <source>
        <strain evidence="1">G3-4614</strain>
    </source>
</reference>
<accession>A0A9D9H7H8</accession>
<name>A0A9D9H7H8_9BACT</name>